<dbReference type="Proteomes" id="UP000220045">
    <property type="component" value="Unassembled WGS sequence"/>
</dbReference>
<gene>
    <name evidence="1" type="ORF">CN684_30480</name>
</gene>
<dbReference type="EMBL" id="NUEL01000070">
    <property type="protein sequence ID" value="PEJ00674.1"/>
    <property type="molecule type" value="Genomic_DNA"/>
</dbReference>
<sequence>MKKIISYAVVIAIFIGIGLGVKRYVQGPGQPVDGILITGTAADVEKVKKEFIGDIKQSIDYKFKYVTTIRKTQLSEEDKKQNDTHEEFEINTTEYAVINNSTAVKLFNKGLLRARKDPHSASIISEMVKDKNKVSSDQNLLFSYAAKNSKDDKPTVDNFENNQLNLNGKMVPAQHVKQQIWIGYDPMNLVILKDQDYNAISESESIMKLIQFKKRDFDYKNKQEVNKVLQEIDKVSPNNQHKINFVEVQD</sequence>
<dbReference type="AlphaFoldDB" id="A0A2A7VR71"/>
<evidence type="ECO:0000313" key="1">
    <source>
        <dbReference type="EMBL" id="PEJ00674.1"/>
    </source>
</evidence>
<dbReference type="Pfam" id="PF17294">
    <property type="entry name" value="Lipoprotein_22"/>
    <property type="match status" value="1"/>
</dbReference>
<organism evidence="1 2">
    <name type="scientific">Bacillus wiedmannii</name>
    <dbReference type="NCBI Taxonomy" id="1890302"/>
    <lineage>
        <taxon>Bacteria</taxon>
        <taxon>Bacillati</taxon>
        <taxon>Bacillota</taxon>
        <taxon>Bacilli</taxon>
        <taxon>Bacillales</taxon>
        <taxon>Bacillaceae</taxon>
        <taxon>Bacillus</taxon>
        <taxon>Bacillus cereus group</taxon>
    </lineage>
</organism>
<proteinExistence type="predicted"/>
<dbReference type="Gene3D" id="2.40.40.60">
    <property type="match status" value="1"/>
</dbReference>
<reference evidence="1 2" key="1">
    <citation type="submission" date="2017-09" db="EMBL/GenBank/DDBJ databases">
        <title>Large-scale bioinformatics analysis of Bacillus genomes uncovers conserved roles of natural products in bacterial physiology.</title>
        <authorList>
            <consortium name="Agbiome Team Llc"/>
            <person name="Bleich R.M."/>
            <person name="Grubbs K.J."/>
            <person name="Santa Maria K.C."/>
            <person name="Allen S.E."/>
            <person name="Farag S."/>
            <person name="Shank E.A."/>
            <person name="Bowers A."/>
        </authorList>
    </citation>
    <scope>NUCLEOTIDE SEQUENCE [LARGE SCALE GENOMIC DNA]</scope>
    <source>
        <strain evidence="1 2">AFS004017</strain>
    </source>
</reference>
<name>A0A2A7VR71_9BACI</name>
<dbReference type="InterPro" id="IPR035253">
    <property type="entry name" value="Lipoprotein_22_bac"/>
</dbReference>
<accession>A0A2A7VR71</accession>
<comment type="caution">
    <text evidence="1">The sequence shown here is derived from an EMBL/GenBank/DDBJ whole genome shotgun (WGS) entry which is preliminary data.</text>
</comment>
<protein>
    <submittedName>
        <fullName evidence="1">Uncharacterized protein</fullName>
    </submittedName>
</protein>
<dbReference type="RefSeq" id="WP_098096829.1">
    <property type="nucleotide sequence ID" value="NZ_NUEL01000070.1"/>
</dbReference>
<evidence type="ECO:0000313" key="2">
    <source>
        <dbReference type="Proteomes" id="UP000220045"/>
    </source>
</evidence>